<feature type="region of interest" description="Disordered" evidence="1">
    <location>
        <begin position="1"/>
        <end position="51"/>
    </location>
</feature>
<reference evidence="2" key="1">
    <citation type="submission" date="2023-08" db="EMBL/GenBank/DDBJ databases">
        <title>Chromosome-level Genome Assembly of mud carp (Cirrhinus molitorella).</title>
        <authorList>
            <person name="Liu H."/>
        </authorList>
    </citation>
    <scope>NUCLEOTIDE SEQUENCE</scope>
    <source>
        <strain evidence="2">Prfri</strain>
        <tissue evidence="2">Muscle</tissue>
    </source>
</reference>
<comment type="caution">
    <text evidence="2">The sequence shown here is derived from an EMBL/GenBank/DDBJ whole genome shotgun (WGS) entry which is preliminary data.</text>
</comment>
<organism evidence="2 3">
    <name type="scientific">Cirrhinus molitorella</name>
    <name type="common">mud carp</name>
    <dbReference type="NCBI Taxonomy" id="172907"/>
    <lineage>
        <taxon>Eukaryota</taxon>
        <taxon>Metazoa</taxon>
        <taxon>Chordata</taxon>
        <taxon>Craniata</taxon>
        <taxon>Vertebrata</taxon>
        <taxon>Euteleostomi</taxon>
        <taxon>Actinopterygii</taxon>
        <taxon>Neopterygii</taxon>
        <taxon>Teleostei</taxon>
        <taxon>Ostariophysi</taxon>
        <taxon>Cypriniformes</taxon>
        <taxon>Cyprinidae</taxon>
        <taxon>Labeoninae</taxon>
        <taxon>Labeonini</taxon>
        <taxon>Cirrhinus</taxon>
    </lineage>
</organism>
<feature type="compositionally biased region" description="Basic and acidic residues" evidence="1">
    <location>
        <begin position="14"/>
        <end position="26"/>
    </location>
</feature>
<name>A0AA88PM88_9TELE</name>
<evidence type="ECO:0000313" key="2">
    <source>
        <dbReference type="EMBL" id="KAK2879016.1"/>
    </source>
</evidence>
<accession>A0AA88PM88</accession>
<evidence type="ECO:0000256" key="1">
    <source>
        <dbReference type="SAM" id="MobiDB-lite"/>
    </source>
</evidence>
<evidence type="ECO:0000313" key="3">
    <source>
        <dbReference type="Proteomes" id="UP001187343"/>
    </source>
</evidence>
<dbReference type="EMBL" id="JAUYZG010000019">
    <property type="protein sequence ID" value="KAK2879016.1"/>
    <property type="molecule type" value="Genomic_DNA"/>
</dbReference>
<protein>
    <submittedName>
        <fullName evidence="2">Uncharacterized protein</fullName>
    </submittedName>
</protein>
<dbReference type="Proteomes" id="UP001187343">
    <property type="component" value="Unassembled WGS sequence"/>
</dbReference>
<proteinExistence type="predicted"/>
<feature type="region of interest" description="Disordered" evidence="1">
    <location>
        <begin position="87"/>
        <end position="128"/>
    </location>
</feature>
<keyword evidence="3" id="KW-1185">Reference proteome</keyword>
<feature type="compositionally biased region" description="Polar residues" evidence="1">
    <location>
        <begin position="89"/>
        <end position="128"/>
    </location>
</feature>
<dbReference type="AlphaFoldDB" id="A0AA88PM88"/>
<feature type="compositionally biased region" description="Basic and acidic residues" evidence="1">
    <location>
        <begin position="35"/>
        <end position="51"/>
    </location>
</feature>
<sequence>MRRKESSINVGQPGRREQFEENREGEGDLIWGKGQKGDWEDMRKQEEKEKPNEWTLLENTHLFKLSSDTRLFIYINTCTAPSRARVHTATAQQRLQPRSEPAQQQDSFSTAKSRAYINTLSRPNSPGL</sequence>
<gene>
    <name evidence="2" type="ORF">Q8A67_019807</name>
</gene>